<sequence length="168" mass="17609">MATTTMALGPLAVSLGECKAYLRLERDDEDGVLAGLIRTATALCEAFTGQWLIIRDAELRLAALGGWQRLGVVPVAAITGVAGAAGFDSAIDADGTGWVRLTGAIPSQPVAAVRAGLAADWNGIPEPLRQGIIRLVAHLHAHRDAADAGPPPAAVAALWRPWRRLRLL</sequence>
<gene>
    <name evidence="1" type="ORF">F3168_00165</name>
</gene>
<dbReference type="InterPro" id="IPR011738">
    <property type="entry name" value="Phage_CHP"/>
</dbReference>
<dbReference type="Gene3D" id="1.10.3230.30">
    <property type="entry name" value="Phage gp6-like head-tail connector protein"/>
    <property type="match status" value="1"/>
</dbReference>
<evidence type="ECO:0000313" key="1">
    <source>
        <dbReference type="EMBL" id="MQT15679.1"/>
    </source>
</evidence>
<dbReference type="NCBIfam" id="TIGR01560">
    <property type="entry name" value="put_DNA_pack"/>
    <property type="match status" value="1"/>
</dbReference>
<reference evidence="1 2" key="1">
    <citation type="submission" date="2019-09" db="EMBL/GenBank/DDBJ databases">
        <title>Polymorphobacter sp. isolated from a lake in China.</title>
        <authorList>
            <person name="Liu Z."/>
        </authorList>
    </citation>
    <scope>NUCLEOTIDE SEQUENCE [LARGE SCALE GENOMIC DNA]</scope>
    <source>
        <strain evidence="1 2">D40P</strain>
    </source>
</reference>
<dbReference type="Proteomes" id="UP000481327">
    <property type="component" value="Unassembled WGS sequence"/>
</dbReference>
<dbReference type="OrthoDB" id="8478788at2"/>
<evidence type="ECO:0000313" key="2">
    <source>
        <dbReference type="Proteomes" id="UP000481327"/>
    </source>
</evidence>
<name>A0A7C9KGM8_9SPHN</name>
<keyword evidence="2" id="KW-1185">Reference proteome</keyword>
<dbReference type="RefSeq" id="WP_152576159.1">
    <property type="nucleotide sequence ID" value="NZ_JAATJI010000001.1"/>
</dbReference>
<proteinExistence type="predicted"/>
<dbReference type="CDD" id="cd08054">
    <property type="entry name" value="gp6"/>
    <property type="match status" value="1"/>
</dbReference>
<comment type="caution">
    <text evidence="1">The sequence shown here is derived from an EMBL/GenBank/DDBJ whole genome shotgun (WGS) entry which is preliminary data.</text>
</comment>
<dbReference type="NCBIfam" id="TIGR02215">
    <property type="entry name" value="phage_chp_gp8"/>
    <property type="match status" value="1"/>
</dbReference>
<dbReference type="AlphaFoldDB" id="A0A7C9KGM8"/>
<dbReference type="InterPro" id="IPR006450">
    <property type="entry name" value="Phage_HK97_gp6-like"/>
</dbReference>
<evidence type="ECO:0008006" key="3">
    <source>
        <dbReference type="Google" id="ProtNLM"/>
    </source>
</evidence>
<protein>
    <recommendedName>
        <fullName evidence="3">Phage gp6-like head-tail connector protein</fullName>
    </recommendedName>
</protein>
<organism evidence="1 2">
    <name type="scientific">Sandarakinorhabdus fusca</name>
    <dbReference type="NCBI Taxonomy" id="1439888"/>
    <lineage>
        <taxon>Bacteria</taxon>
        <taxon>Pseudomonadati</taxon>
        <taxon>Pseudomonadota</taxon>
        <taxon>Alphaproteobacteria</taxon>
        <taxon>Sphingomonadales</taxon>
        <taxon>Sphingosinicellaceae</taxon>
        <taxon>Sandarakinorhabdus</taxon>
    </lineage>
</organism>
<dbReference type="EMBL" id="WIOL01000001">
    <property type="protein sequence ID" value="MQT15679.1"/>
    <property type="molecule type" value="Genomic_DNA"/>
</dbReference>
<accession>A0A7C9KGM8</accession>